<evidence type="ECO:0000256" key="4">
    <source>
        <dbReference type="ARBA" id="ARBA00022833"/>
    </source>
</evidence>
<protein>
    <submittedName>
        <fullName evidence="9">Peptidase, M48 family</fullName>
    </submittedName>
</protein>
<evidence type="ECO:0000256" key="5">
    <source>
        <dbReference type="ARBA" id="ARBA00023049"/>
    </source>
</evidence>
<dbReference type="Gene3D" id="3.30.2010.10">
    <property type="entry name" value="Metalloproteases ('zincins'), catalytic domain"/>
    <property type="match status" value="1"/>
</dbReference>
<comment type="caution">
    <text evidence="9">The sequence shown here is derived from an EMBL/GenBank/DDBJ whole genome shotgun (WGS) entry which is preliminary data.</text>
</comment>
<dbReference type="AlphaFoldDB" id="A1ZCI1"/>
<dbReference type="Pfam" id="PF01435">
    <property type="entry name" value="Peptidase_M48"/>
    <property type="match status" value="1"/>
</dbReference>
<keyword evidence="7" id="KW-0732">Signal</keyword>
<evidence type="ECO:0000256" key="7">
    <source>
        <dbReference type="SAM" id="SignalP"/>
    </source>
</evidence>
<evidence type="ECO:0000313" key="9">
    <source>
        <dbReference type="EMBL" id="EAY31983.1"/>
    </source>
</evidence>
<dbReference type="OrthoDB" id="9810445at2"/>
<dbReference type="RefSeq" id="WP_002692857.1">
    <property type="nucleotide sequence ID" value="NZ_AAWS01000001.1"/>
</dbReference>
<accession>A1ZCI1</accession>
<dbReference type="eggNOG" id="COG4783">
    <property type="taxonomic scope" value="Bacteria"/>
</dbReference>
<dbReference type="Proteomes" id="UP000004095">
    <property type="component" value="Unassembled WGS sequence"/>
</dbReference>
<keyword evidence="3 6" id="KW-0378">Hydrolase</keyword>
<proteinExistence type="inferred from homology"/>
<sequence length="271" mass="29900">MIQKYIFKSLFLMLIPLVFCTCTKDGKVNIFSLQDDIKLGQQVRDEIASQPTEYPILDRTQYASSYAFLEKIRDNILNGGGVDNRTTFEWQVFIVRDDQTLNAFVTPGGYIYVYTGLIKYLQNEDQLAGVMGHEIAHADKRHSTTNLTKKYGVSLMLDVVFGKNSTGISGIAKDVAGGLSGLSFSRSTESEADAFSVEYLSKTSYQCSGAAGFFELIEAQGGSNTPVWLSTHPSPENRVQDIKAKAQSMGCKTTVDTNVSDYQAFQNGLPQ</sequence>
<keyword evidence="5 6" id="KW-0482">Metalloprotease</keyword>
<dbReference type="GO" id="GO:0046872">
    <property type="term" value="F:metal ion binding"/>
    <property type="evidence" value="ECO:0007669"/>
    <property type="project" value="UniProtKB-KW"/>
</dbReference>
<comment type="similarity">
    <text evidence="6">Belongs to the peptidase M48 family.</text>
</comment>
<evidence type="ECO:0000256" key="6">
    <source>
        <dbReference type="RuleBase" id="RU003983"/>
    </source>
</evidence>
<evidence type="ECO:0000256" key="3">
    <source>
        <dbReference type="ARBA" id="ARBA00022801"/>
    </source>
</evidence>
<evidence type="ECO:0000256" key="1">
    <source>
        <dbReference type="ARBA" id="ARBA00022670"/>
    </source>
</evidence>
<dbReference type="GO" id="GO:0051603">
    <property type="term" value="P:proteolysis involved in protein catabolic process"/>
    <property type="evidence" value="ECO:0007669"/>
    <property type="project" value="TreeGrafter"/>
</dbReference>
<keyword evidence="1 6" id="KW-0645">Protease</keyword>
<keyword evidence="2" id="KW-0479">Metal-binding</keyword>
<dbReference type="InterPro" id="IPR051156">
    <property type="entry name" value="Mito/Outer_Membr_Metalloprot"/>
</dbReference>
<gene>
    <name evidence="9" type="ORF">M23134_02012</name>
</gene>
<keyword evidence="4 6" id="KW-0862">Zinc</keyword>
<keyword evidence="10" id="KW-1185">Reference proteome</keyword>
<dbReference type="PANTHER" id="PTHR22726:SF1">
    <property type="entry name" value="METALLOENDOPEPTIDASE OMA1, MITOCHONDRIAL"/>
    <property type="match status" value="1"/>
</dbReference>
<comment type="cofactor">
    <cofactor evidence="6">
        <name>Zn(2+)</name>
        <dbReference type="ChEBI" id="CHEBI:29105"/>
    </cofactor>
    <text evidence="6">Binds 1 zinc ion per subunit.</text>
</comment>
<dbReference type="EMBL" id="AAWS01000001">
    <property type="protein sequence ID" value="EAY31983.1"/>
    <property type="molecule type" value="Genomic_DNA"/>
</dbReference>
<dbReference type="GO" id="GO:0016020">
    <property type="term" value="C:membrane"/>
    <property type="evidence" value="ECO:0007669"/>
    <property type="project" value="TreeGrafter"/>
</dbReference>
<evidence type="ECO:0000313" key="10">
    <source>
        <dbReference type="Proteomes" id="UP000004095"/>
    </source>
</evidence>
<dbReference type="GO" id="GO:0004222">
    <property type="term" value="F:metalloendopeptidase activity"/>
    <property type="evidence" value="ECO:0007669"/>
    <property type="project" value="InterPro"/>
</dbReference>
<dbReference type="PANTHER" id="PTHR22726">
    <property type="entry name" value="METALLOENDOPEPTIDASE OMA1"/>
    <property type="match status" value="1"/>
</dbReference>
<evidence type="ECO:0000259" key="8">
    <source>
        <dbReference type="Pfam" id="PF01435"/>
    </source>
</evidence>
<evidence type="ECO:0000256" key="2">
    <source>
        <dbReference type="ARBA" id="ARBA00022723"/>
    </source>
</evidence>
<feature type="chain" id="PRO_5002641781" evidence="7">
    <location>
        <begin position="21"/>
        <end position="271"/>
    </location>
</feature>
<reference evidence="9 10" key="1">
    <citation type="submission" date="2007-01" db="EMBL/GenBank/DDBJ databases">
        <authorList>
            <person name="Haygood M."/>
            <person name="Podell S."/>
            <person name="Anderson C."/>
            <person name="Hopkinson B."/>
            <person name="Roe K."/>
            <person name="Barbeau K."/>
            <person name="Gaasterland T."/>
            <person name="Ferriera S."/>
            <person name="Johnson J."/>
            <person name="Kravitz S."/>
            <person name="Beeson K."/>
            <person name="Sutton G."/>
            <person name="Rogers Y.-H."/>
            <person name="Friedman R."/>
            <person name="Frazier M."/>
            <person name="Venter J.C."/>
        </authorList>
    </citation>
    <scope>NUCLEOTIDE SEQUENCE [LARGE SCALE GENOMIC DNA]</scope>
    <source>
        <strain evidence="9 10">ATCC 23134</strain>
    </source>
</reference>
<feature type="domain" description="Peptidase M48" evidence="8">
    <location>
        <begin position="85"/>
        <end position="244"/>
    </location>
</feature>
<feature type="signal peptide" evidence="7">
    <location>
        <begin position="1"/>
        <end position="20"/>
    </location>
</feature>
<dbReference type="InterPro" id="IPR001915">
    <property type="entry name" value="Peptidase_M48"/>
</dbReference>
<organism evidence="9 10">
    <name type="scientific">Microscilla marina ATCC 23134</name>
    <dbReference type="NCBI Taxonomy" id="313606"/>
    <lineage>
        <taxon>Bacteria</taxon>
        <taxon>Pseudomonadati</taxon>
        <taxon>Bacteroidota</taxon>
        <taxon>Cytophagia</taxon>
        <taxon>Cytophagales</taxon>
        <taxon>Microscillaceae</taxon>
        <taxon>Microscilla</taxon>
    </lineage>
</organism>
<name>A1ZCI1_MICM2</name>